<dbReference type="InterPro" id="IPR051715">
    <property type="entry name" value="Intimin-Invasin_domain"/>
</dbReference>
<evidence type="ECO:0000259" key="2">
    <source>
        <dbReference type="PROSITE" id="PS51127"/>
    </source>
</evidence>
<feature type="domain" description="Big-1" evidence="2">
    <location>
        <begin position="1206"/>
        <end position="1306"/>
    </location>
</feature>
<dbReference type="InterPro" id="IPR015217">
    <property type="entry name" value="Invasin_dom_3"/>
</dbReference>
<sequence length="1936" mass="202210">MQINVDDKLSLASSSLDLLLPVHDTEKHLLFTQGSIHRTDDRNQANLGVGVRRFNDDYMVGVNSFFDHDLSRSHSRLGVGVEYWRDYLKLSANGYHRLSNWRTSPDVVDYEERPANGWDVRAEGWLPSMPQLGGKLAYEKYYGSEVGLFGKDNRKKNPHAVTTGVTYTPIPLLTFSAEQRRGDAGASDTQFGMQFNWNIGQSWSKQTDPNKVAAMRTLAGSRYDLVERNNNIVLEYRKKEVIRLNVARQLAGAGGERKSLQVTVQSKYGLERIDWSAATLLQAGGKIKHLGGSDYQLTLPFYRSGAQAVNTYTLHGVAVDKQGNRSNRSETQVTVNAPVFDAARSTFLPTDSVVPTNGGVQVVTLTVRDGQDGLIDVPLSDLKLAVTRGTASTGAKVSDFSRKSVGVYEVTVTAGTLPETLTLRPSIQNTALTQANISIMDRVPDAGTSAFKVTPSEIDTSGTTVATLTLTANDADGNPVPDIADQLTFIVKDAAGTSPGTGITIGQVTETTAGSYTARLSGTKAGVWTVTPQYKGTALGALNGTVKLVAGPIAAVRSTVTAVPNAIEAGSGEISVLTLTAKDAEDNPITGIADKLSFRVKSSSGSDAGSDITLTAVTESAPGVYKANLSGTKADTWTVTPLFESNALGILADVVLTPGAVDAGTSDFTANPISIVVGAAESELKFNAKDAKGNPVSGLAKDLSFAVQGSTGAPVGSDVTITPLQETTPGTYTAKLSGTKADVWTVTPQLKGTALTSLAADVTLLAGALDTGHSLFTATPDKLEANNKDSSTLEFVAKDAKENPLTGLTSKLTFSVKNDKGENADAGVTIENLSETVAGTYTATLKGSKADTWTVEVLLDSAATGMSDKVILTPGAVDAGTSKFSANPDTIAANKVAKSDLTFNANDAQGNPLSGIAADLTFDVRNSAGDAGGSDVTVEDLKETTPGTYTATLSGTKSDVWTVTPQVNGTALTSLATDVTLVPGALDTGRSVFTVNPKTIEANGSDNSTIELIAKDAKDNPLIGLETQLSFTVKNGLGEDAAAGVTIENISETAAGTYTATLKGTKADTWTVELMLDGTAVGLSDTVELTTGAVDASKSTLLANPDRIEAGGTEKSELTFTARDAHDNPIKGLIGNLVFDVTGSGSAASGDVTVEDLKETTPGTYTAKLSGAKADVWTVTPQVKGTAIGGLTTKVTVVPGALDTGRSSVTVTPDAIVANDIDTSTLEVIVKDAKDNPITGLEGKLTFRAHNEDGQDASTGVIFGSVNVTAAGTYTATVKGSKADTWTVEVWLDGTATGMSDKLILTPDAVDAGRSSVSANPATIAVGGSEKSMLEFIAQDAKGNLIKGLVGDLVFDVTDSSGGAPSGNVIVEGLQETTPGTYTAMLSGTKADVWTVTPKLKGAAIGSLKTEVTLKAGAVDAGKSNFQATPVTIDANNADSSTLTFVAKDAEDNPVTGLAAQVTFSAKDSGNNTAGVTVGSTSEDAANPGTYTATLTGTKADVWTVTPKLAGIDLSSLTEKVTLVPGAPDATTSSFDATPARIDADGSTPSTLKFTALDANKNPISGIAAKLMFKVEGTGGIPAPGEVDIEPIVEDGTTGVYTAKLRGTLVGTYTVTPQADTVSLDTLATSVELFKAGPPADAYSKIEVSKDRVYADGVEQTEILFTAMDASNQPVSGIEDQISFQVQDNGTPVTGITLSAITEKGNTGVYSATLEGTAVGKFKVVPLVEGKELNISEPVELFTSSFEKFRNDYGWEYKIPTSYPQTGYEGAKFTVLLSNNDNPDDYDWTSDAPWLTSRGAGTFEFTAAPTGARLANITAQRKGSPIKHDYQINNKRWFYVSSDSIPRNPSTLEDECNAKGMVVGDSVRYAGGLGFPGVSGFLNEWGSIAPNIADNYFALWDPLNRKWVRIAGTYDDYNNGTPVGVPTDPTRLICMF</sequence>
<dbReference type="Gene3D" id="2.60.40.1080">
    <property type="match status" value="1"/>
</dbReference>
<dbReference type="FunFam" id="2.40.160.160:FF:000001">
    <property type="entry name" value="Intimin-like inverse autotransporter SinH"/>
    <property type="match status" value="1"/>
</dbReference>
<dbReference type="PANTHER" id="PTHR39576">
    <property type="entry name" value="ATTACHING AND EFFACING PROTEIN HOMOLOG-RELATED-RELATED"/>
    <property type="match status" value="1"/>
</dbReference>
<evidence type="ECO:0000313" key="3">
    <source>
        <dbReference type="EMBL" id="ANY87567.1"/>
    </source>
</evidence>
<dbReference type="EMBL" id="CP016634">
    <property type="protein sequence ID" value="ANY87567.1"/>
    <property type="molecule type" value="Genomic_DNA"/>
</dbReference>
<dbReference type="Gene3D" id="2.40.160.160">
    <property type="entry name" value="Inverse autotransporter, beta-domain"/>
    <property type="match status" value="1"/>
</dbReference>
<comment type="similarity">
    <text evidence="1">Belongs to the intimin/invasin family.</text>
</comment>
<dbReference type="PANTHER" id="PTHR39576:SF2">
    <property type="entry name" value="ATTACHING AND EFFACING PROTEIN HOMOLOG-RELATED"/>
    <property type="match status" value="1"/>
</dbReference>
<dbReference type="InterPro" id="IPR003535">
    <property type="entry name" value="Intimin/invasin_bac"/>
</dbReference>
<dbReference type="Gene3D" id="2.60.40.10">
    <property type="entry name" value="Immunoglobulins"/>
    <property type="match status" value="13"/>
</dbReference>
<dbReference type="SUPFAM" id="SSF49373">
    <property type="entry name" value="Invasin/intimin cell-adhesion fragments"/>
    <property type="match status" value="12"/>
</dbReference>
<organism evidence="3">
    <name type="scientific">Pseudomonas putida</name>
    <name type="common">Arthrobacter siderocapsulatus</name>
    <dbReference type="NCBI Taxonomy" id="303"/>
    <lineage>
        <taxon>Bacteria</taxon>
        <taxon>Pseudomonadati</taxon>
        <taxon>Pseudomonadota</taxon>
        <taxon>Gammaproteobacteria</taxon>
        <taxon>Pseudomonadales</taxon>
        <taxon>Pseudomonadaceae</taxon>
        <taxon>Pseudomonas</taxon>
    </lineage>
</organism>
<dbReference type="Pfam" id="PF09134">
    <property type="entry name" value="Invasin_D3"/>
    <property type="match status" value="12"/>
</dbReference>
<dbReference type="PROSITE" id="PS51127">
    <property type="entry name" value="BIG1"/>
    <property type="match status" value="5"/>
</dbReference>
<accession>A0A1B2F5U4</accession>
<evidence type="ECO:0000256" key="1">
    <source>
        <dbReference type="ARBA" id="ARBA00010116"/>
    </source>
</evidence>
<dbReference type="GO" id="GO:0007155">
    <property type="term" value="P:cell adhesion"/>
    <property type="evidence" value="ECO:0007669"/>
    <property type="project" value="InterPro"/>
</dbReference>
<dbReference type="InterPro" id="IPR038177">
    <property type="entry name" value="IAT_beta_sf"/>
</dbReference>
<dbReference type="InterPro" id="IPR013783">
    <property type="entry name" value="Ig-like_fold"/>
</dbReference>
<reference evidence="3" key="1">
    <citation type="submission" date="2016-07" db="EMBL/GenBank/DDBJ databases">
        <title>New class B carbapenemase carried by novel plasmid in Pseudomonas putida enviromental strain in eastern Amazonia.</title>
        <authorList>
            <person name="Souza C.O."/>
            <person name="Lima K.V."/>
            <person name="Brasiliense D.M."/>
            <person name="Perez-Chaparro P.J."/>
            <person name="Mamizuka E.M."/>
            <person name="Lima M.O."/>
            <person name="Lima L.N."/>
            <person name="McCulloch J.A."/>
        </authorList>
    </citation>
    <scope>NUCLEOTIDE SEQUENCE [LARGE SCALE GENOMIC DNA]</scope>
    <source>
        <strain evidence="3">IEC33019</strain>
    </source>
</reference>
<feature type="domain" description="Big-1" evidence="2">
    <location>
        <begin position="990"/>
        <end position="1090"/>
    </location>
</feature>
<feature type="domain" description="Big-1" evidence="2">
    <location>
        <begin position="881"/>
        <end position="982"/>
    </location>
</feature>
<dbReference type="SMART" id="SM00634">
    <property type="entry name" value="BID_1"/>
    <property type="match status" value="12"/>
</dbReference>
<dbReference type="InterPro" id="IPR024519">
    <property type="entry name" value="IAT_beta"/>
</dbReference>
<name>A0A1B2F5U4_PSEPU</name>
<protein>
    <submittedName>
        <fullName evidence="3">Invasin</fullName>
    </submittedName>
</protein>
<dbReference type="GO" id="GO:0009279">
    <property type="term" value="C:cell outer membrane"/>
    <property type="evidence" value="ECO:0007669"/>
    <property type="project" value="TreeGrafter"/>
</dbReference>
<dbReference type="InterPro" id="IPR008964">
    <property type="entry name" value="Invasin/intimin_cell_adhesion"/>
</dbReference>
<dbReference type="Pfam" id="PF11924">
    <property type="entry name" value="IAT_beta"/>
    <property type="match status" value="1"/>
</dbReference>
<proteinExistence type="inferred from homology"/>
<gene>
    <name evidence="3" type="ORF">IEC33019_2006</name>
</gene>
<dbReference type="InterPro" id="IPR003344">
    <property type="entry name" value="Big_1_dom"/>
</dbReference>
<feature type="domain" description="Big-1" evidence="2">
    <location>
        <begin position="1423"/>
        <end position="1524"/>
    </location>
</feature>
<feature type="domain" description="Big-1" evidence="2">
    <location>
        <begin position="773"/>
        <end position="873"/>
    </location>
</feature>
<dbReference type="PRINTS" id="PR01369">
    <property type="entry name" value="INTIMIN"/>
</dbReference>